<evidence type="ECO:0000313" key="2">
    <source>
        <dbReference type="EMBL" id="OLP75897.1"/>
    </source>
</evidence>
<feature type="compositionally biased region" description="Basic and acidic residues" evidence="1">
    <location>
        <begin position="1421"/>
        <end position="1431"/>
    </location>
</feature>
<sequence>MAADMLVFASEGHLFPYLARFSVAGSPGESARRVLCVPILPRDGGFLLALPGGSIPPSLLQRGQTAGVDEMIGPSTELSVPAVEEEEDGSEVPVDSPLQVLVVDFATSAAPYLEPFDPASLEEPVPFLAGSPQVFPQGLQLVSLCKGWLRTRAADRLAFYTAPEEEEELLEEAPPETPAAKPRPKRVTTAQLADQLGSISQLLPTITSQLQEISEKQKALEAKVESRPAEPALAPHRWAPPLTRPPKAAAPALAEDGFLQDALELGDPSAGGLGEGTAAAALTQQTQALTQLVAHLIQSSDGGADFGSGQGAQGLSSKGSAKRERLLAELAERNGSFMLAVAQQGFRRMYPSENVPRTLDEFRAEPRRFTFGQYLIADVLLSGETDAALDLLALMMTCLEQVCQDGGKWEVEGLGSIVPGPLGYHRPGFPEGLRFSACMTFWRWSLSFAFRVVRTRTPFAAFLASLLHLPSVSSASPSKSLFPLPIPFYGLFSARDPQLSAAARSRLGVRRLTFVTVAALNYLHAGSRRVPLSAMRRPPNKHQAKALDYIGRLIKTCAGCSSICVPDSSRRARQLLARLGEVSDSLTALGFSSDKYGPSFPGLKLDGPASFDALHPYRSLDPARLKLSGRANWDPSDYLDDLFYLPFREPDLLLLRPCPSPGPGEVPDLSKESAVKVFDLARRWDNFGLLRLSCSGPSPRFQGVRVFNALKTAQVDRQIGDKRGRNLCEGTLAGPSSALPCGPQLTSLYLDPSRQEFSISVTDRSDFYHQLAVPPRRALRNVLVPPIEAARAADLQAFQSQPLLDDVASGLRRGKPSKKLFPCFSAVLQGDALGVEVATSPPMLDCSALGAFLTRKRSDVLHLCLVGGWVSGFCYRKAFMACFDKVFSFVDATKVDSSCPRVVDLPRSVADELVVAAALSHLLASDVSAPWAERLFATDSSESRGAIVQSPTSKEITSVLWSSTLKAAGPARLLSREALEGSSPKRPPACRFHYLQLWGASKGIGLYLGALGWTTGPCIDPKVSVEYDPSSVRVFEWVSFLVEAGRLDSLCICLPLATFSTHSPGSRSHSTPAGRRPSRKEALANRYTALSLGLLHVCLRHGVIAALLHSGASLVPRLKAWKDLCARREVQSNRLPLGCPSGGTLFLSVGFPPLEDLAQNWRRDSLVLPPEPALGEEIWLEAAAAFDFSLCLRSQALACCRLDTEGLETPLVNDLALSSKWTTRRAWSWPGPVHINILECSCIYRLMSSLARCSGPLRFVTLCDSAVTCHALRKGRSPSAGLRKVLRRISAVGFTQARRTAPRHSFRTFVPCPLDFLPSVPGFAPALLDFTRPHRPSSPPLVDFDSSLGFPGEGPLADRACFPRSSRPPLVDFDSSLGFPGEGPFFQSKCASLLGLLLLVFQGVQGQVPLASSHGLLLPRSARDRQERRGAGDLPAGRPVEPVTQKNREALWASFCEWLANAGIERSLFESVEGQRDVDGAHYSETLNAFSSRVPKLRRLLQPAWDVAFAWRREEPSLHHAAMPWQVLVALVATALLWGWVKVAGALALAWGGLLRIGEVLGALRSDLLLPSDVQGTSDYALLSIRNPKTRFSAARHQAVRVDQPNLLAVLELVYRKIPAGCKLWPFSGQTLRARFQQLCSALQLPVGRSPGKNGLELSSLRAGGATWLMNTAEDSEFVRRRGRWLSSRIMEIYIQEVTALQFLPTLPTPAREKVFLALETFPGILDRVVFFATVGILPTAWYKLLAEDSFTMTDGVKVGGRLRFAVAAQQGRHVNFTFARQKRKE</sequence>
<dbReference type="OrthoDB" id="417616at2759"/>
<dbReference type="Proteomes" id="UP000186817">
    <property type="component" value="Unassembled WGS sequence"/>
</dbReference>
<dbReference type="InterPro" id="IPR011010">
    <property type="entry name" value="DNA_brk_join_enz"/>
</dbReference>
<protein>
    <submittedName>
        <fullName evidence="2">Uncharacterized protein</fullName>
    </submittedName>
</protein>
<gene>
    <name evidence="2" type="ORF">AK812_SmicGene44241</name>
</gene>
<feature type="region of interest" description="Disordered" evidence="1">
    <location>
        <begin position="165"/>
        <end position="185"/>
    </location>
</feature>
<accession>A0A1Q9BYY7</accession>
<dbReference type="InterPro" id="IPR013762">
    <property type="entry name" value="Integrase-like_cat_sf"/>
</dbReference>
<keyword evidence="3" id="KW-1185">Reference proteome</keyword>
<evidence type="ECO:0000313" key="3">
    <source>
        <dbReference type="Proteomes" id="UP000186817"/>
    </source>
</evidence>
<dbReference type="GO" id="GO:0003677">
    <property type="term" value="F:DNA binding"/>
    <property type="evidence" value="ECO:0007669"/>
    <property type="project" value="InterPro"/>
</dbReference>
<dbReference type="GO" id="GO:0015074">
    <property type="term" value="P:DNA integration"/>
    <property type="evidence" value="ECO:0007669"/>
    <property type="project" value="InterPro"/>
</dbReference>
<dbReference type="EMBL" id="LSRX01002220">
    <property type="protein sequence ID" value="OLP75897.1"/>
    <property type="molecule type" value="Genomic_DNA"/>
</dbReference>
<proteinExistence type="predicted"/>
<feature type="compositionally biased region" description="Acidic residues" evidence="1">
    <location>
        <begin position="165"/>
        <end position="174"/>
    </location>
</feature>
<dbReference type="Gene3D" id="1.10.443.10">
    <property type="entry name" value="Intergrase catalytic core"/>
    <property type="match status" value="1"/>
</dbReference>
<feature type="region of interest" description="Disordered" evidence="1">
    <location>
        <begin position="1421"/>
        <end position="1441"/>
    </location>
</feature>
<evidence type="ECO:0000256" key="1">
    <source>
        <dbReference type="SAM" id="MobiDB-lite"/>
    </source>
</evidence>
<organism evidence="2 3">
    <name type="scientific">Symbiodinium microadriaticum</name>
    <name type="common">Dinoflagellate</name>
    <name type="synonym">Zooxanthella microadriatica</name>
    <dbReference type="NCBI Taxonomy" id="2951"/>
    <lineage>
        <taxon>Eukaryota</taxon>
        <taxon>Sar</taxon>
        <taxon>Alveolata</taxon>
        <taxon>Dinophyceae</taxon>
        <taxon>Suessiales</taxon>
        <taxon>Symbiodiniaceae</taxon>
        <taxon>Symbiodinium</taxon>
    </lineage>
</organism>
<dbReference type="GO" id="GO:0006310">
    <property type="term" value="P:DNA recombination"/>
    <property type="evidence" value="ECO:0007669"/>
    <property type="project" value="InterPro"/>
</dbReference>
<dbReference type="SUPFAM" id="SSF56349">
    <property type="entry name" value="DNA breaking-rejoining enzymes"/>
    <property type="match status" value="1"/>
</dbReference>
<comment type="caution">
    <text evidence="2">The sequence shown here is derived from an EMBL/GenBank/DDBJ whole genome shotgun (WGS) entry which is preliminary data.</text>
</comment>
<reference evidence="2 3" key="1">
    <citation type="submission" date="2016-02" db="EMBL/GenBank/DDBJ databases">
        <title>Genome analysis of coral dinoflagellate symbionts highlights evolutionary adaptations to a symbiotic lifestyle.</title>
        <authorList>
            <person name="Aranda M."/>
            <person name="Li Y."/>
            <person name="Liew Y.J."/>
            <person name="Baumgarten S."/>
            <person name="Simakov O."/>
            <person name="Wilson M."/>
            <person name="Piel J."/>
            <person name="Ashoor H."/>
            <person name="Bougouffa S."/>
            <person name="Bajic V.B."/>
            <person name="Ryu T."/>
            <person name="Ravasi T."/>
            <person name="Bayer T."/>
            <person name="Micklem G."/>
            <person name="Kim H."/>
            <person name="Bhak J."/>
            <person name="Lajeunesse T.C."/>
            <person name="Voolstra C.R."/>
        </authorList>
    </citation>
    <scope>NUCLEOTIDE SEQUENCE [LARGE SCALE GENOMIC DNA]</scope>
    <source>
        <strain evidence="2 3">CCMP2467</strain>
    </source>
</reference>
<name>A0A1Q9BYY7_SYMMI</name>